<feature type="binding site" evidence="15">
    <location>
        <position position="453"/>
    </location>
    <ligand>
        <name>Mg(2+)</name>
        <dbReference type="ChEBI" id="CHEBI:18420"/>
        <label>1</label>
    </ligand>
</feature>
<feature type="active site" description="Nucleophile" evidence="13">
    <location>
        <position position="240"/>
    </location>
</feature>
<reference evidence="19 20" key="1">
    <citation type="submission" date="2008-02" db="EMBL/GenBank/DDBJ databases">
        <title>A 6x draft sequence assembly of the Pongo pygmaeus abelii genome.</title>
        <authorList>
            <person name="Wilson R.K."/>
            <person name="Mardis E."/>
        </authorList>
    </citation>
    <scope>NUCLEOTIDE SEQUENCE [LARGE SCALE GENOMIC DNA]</scope>
</reference>
<keyword evidence="11 16" id="KW-0413">Isomerase</keyword>
<evidence type="ECO:0000256" key="5">
    <source>
        <dbReference type="ARBA" id="ARBA00011738"/>
    </source>
</evidence>
<evidence type="ECO:0000313" key="19">
    <source>
        <dbReference type="Ensembl" id="ENSPPYP00000013251.2"/>
    </source>
</evidence>
<feature type="binding site" evidence="14">
    <location>
        <position position="364"/>
    </location>
    <ligand>
        <name>alpha-D-mannose 1-phosphate</name>
        <dbReference type="ChEBI" id="CHEBI:58409"/>
    </ligand>
</feature>
<name>H2P4J9_PONAB</name>
<dbReference type="SFLD" id="SFLDG01143">
    <property type="entry name" value="C2.B.3:_Phosphomannomutase_Lik"/>
    <property type="match status" value="1"/>
</dbReference>
<keyword evidence="20" id="KW-1185">Reference proteome</keyword>
<dbReference type="SMART" id="SM01179">
    <property type="entry name" value="DUF862"/>
    <property type="match status" value="1"/>
</dbReference>
<keyword evidence="9" id="KW-0378">Hydrolase</keyword>
<evidence type="ECO:0000256" key="11">
    <source>
        <dbReference type="ARBA" id="ARBA00023235"/>
    </source>
</evidence>
<evidence type="ECO:0000256" key="8">
    <source>
        <dbReference type="ARBA" id="ARBA00022723"/>
    </source>
</evidence>
<evidence type="ECO:0000256" key="2">
    <source>
        <dbReference type="ARBA" id="ARBA00004699"/>
    </source>
</evidence>
<proteinExistence type="inferred from homology"/>
<dbReference type="GO" id="GO:0009298">
    <property type="term" value="P:GDP-mannose biosynthetic process"/>
    <property type="evidence" value="ECO:0007669"/>
    <property type="project" value="UniProtKB-UniPathway"/>
</dbReference>
<evidence type="ECO:0000256" key="3">
    <source>
        <dbReference type="ARBA" id="ARBA00008140"/>
    </source>
</evidence>
<sequence length="483" mass="54221">MEPPNLYPVKLYVYDLSKGLARRLSPIMLVPSQASVMSVLQWETSSSLSQFRIGLDKAQGKQLEGIWHTSIVVHKDEFFFGSGGISSCPPGGTLLGPPDSVVDVGSTEVTEEIFLEYLSSLGESLFRGEAYNLFEHNCNTFSNEVAQFLTGRKIPSYITDLPSEVLSTSNQNRLRPRPRFRPPRPRPFFVRPFRQSDVPAPLRPRPVGTSSGLRPARGPAAMAVAAQAARRKERVLCLFDVDGTLTPARQKIDPEVATFLQKLRSRVQIGVVGGSDYCKIAEQLGDGDEVIEKFDYVFAENGTVQYKHGRLLSKQTIQNHLGEELLQDLINFCLSYMALLRLPKKRGTFIEFRNGMLNISPIGRSCTLEERIEFSELDKKEKIREKFVEALKTEFAGKGLRFSRGGMISFDVFPEGWDKRYCLDSLDQDSFDTIHFFGNETSPGGNDFEIFADPRTVGHSVVSPQDTVQRCREIFFPETAHEA</sequence>
<keyword evidence="8 15" id="KW-0479">Metal-binding</keyword>
<feature type="binding site" evidence="15">
    <location>
        <position position="439"/>
    </location>
    <ligand>
        <name>Mg(2+)</name>
        <dbReference type="ChEBI" id="CHEBI:18420"/>
        <label>1</label>
    </ligand>
</feature>
<evidence type="ECO:0000256" key="14">
    <source>
        <dbReference type="PIRSR" id="PIRSR605002-2"/>
    </source>
</evidence>
<dbReference type="InterPro" id="IPR036412">
    <property type="entry name" value="HAD-like_sf"/>
</dbReference>
<evidence type="ECO:0000256" key="1">
    <source>
        <dbReference type="ARBA" id="ARBA00004496"/>
    </source>
</evidence>
<evidence type="ECO:0000259" key="18">
    <source>
        <dbReference type="PROSITE" id="PS51858"/>
    </source>
</evidence>
<dbReference type="InterPro" id="IPR008580">
    <property type="entry name" value="PPPDE_dom"/>
</dbReference>
<dbReference type="FunFam" id="3.30.1240.20:FF:000001">
    <property type="entry name" value="Phosphomannomutase"/>
    <property type="match status" value="1"/>
</dbReference>
<feature type="binding site" evidence="15">
    <location>
        <position position="456"/>
    </location>
    <ligand>
        <name>Mg(2+)</name>
        <dbReference type="ChEBI" id="CHEBI:18420"/>
        <label>1</label>
    </ligand>
</feature>
<dbReference type="STRING" id="9601.ENSPPYP00000013251"/>
<comment type="catalytic activity">
    <reaction evidence="12">
        <text>S-hexadecanoyl-L-cysteinyl-[protein] + H2O = L-cysteinyl-[protein] + hexadecanoate + H(+)</text>
        <dbReference type="Rhea" id="RHEA:19233"/>
        <dbReference type="Rhea" id="RHEA-COMP:10131"/>
        <dbReference type="Rhea" id="RHEA-COMP:11032"/>
        <dbReference type="ChEBI" id="CHEBI:7896"/>
        <dbReference type="ChEBI" id="CHEBI:15377"/>
        <dbReference type="ChEBI" id="CHEBI:15378"/>
        <dbReference type="ChEBI" id="CHEBI:29950"/>
        <dbReference type="ChEBI" id="CHEBI:74151"/>
        <dbReference type="EC" id="3.1.2.22"/>
    </reaction>
    <physiologicalReaction direction="left-to-right" evidence="12">
        <dbReference type="Rhea" id="RHEA:19234"/>
    </physiologicalReaction>
</comment>
<comment type="pathway">
    <text evidence="2 16">Nucleotide-sugar biosynthesis; GDP-alpha-D-mannose biosynthesis; alpha-D-mannose 1-phosphate from D-fructose 6-phosphate: step 2/2.</text>
</comment>
<dbReference type="GO" id="GO:0005829">
    <property type="term" value="C:cytosol"/>
    <property type="evidence" value="ECO:0007669"/>
    <property type="project" value="TreeGrafter"/>
</dbReference>
<evidence type="ECO:0000313" key="20">
    <source>
        <dbReference type="Proteomes" id="UP000001595"/>
    </source>
</evidence>
<dbReference type="GO" id="GO:0004615">
    <property type="term" value="F:phosphomannomutase activity"/>
    <property type="evidence" value="ECO:0007669"/>
    <property type="project" value="UniProtKB-EC"/>
</dbReference>
<dbReference type="GO" id="GO:0046872">
    <property type="term" value="F:metal ion binding"/>
    <property type="evidence" value="ECO:0007669"/>
    <property type="project" value="UniProtKB-KW"/>
</dbReference>
<feature type="binding site" evidence="15">
    <location>
        <position position="240"/>
    </location>
    <ligand>
        <name>Mg(2+)</name>
        <dbReference type="ChEBI" id="CHEBI:18420"/>
        <label>1</label>
    </ligand>
</feature>
<dbReference type="SFLD" id="SFLDG01140">
    <property type="entry name" value="C2.B:_Phosphomannomutase_and_P"/>
    <property type="match status" value="1"/>
</dbReference>
<comment type="similarity">
    <text evidence="4 16">Belongs to the eukaryotic PMM family.</text>
</comment>
<dbReference type="Proteomes" id="UP000001595">
    <property type="component" value="Chromosome 22"/>
</dbReference>
<dbReference type="GO" id="GO:0006508">
    <property type="term" value="P:proteolysis"/>
    <property type="evidence" value="ECO:0007669"/>
    <property type="project" value="UniProtKB-KW"/>
</dbReference>
<comment type="similarity">
    <text evidence="3">Belongs to the DeSI family.</text>
</comment>
<evidence type="ECO:0000256" key="12">
    <source>
        <dbReference type="ARBA" id="ARBA00047409"/>
    </source>
</evidence>
<reference evidence="19" key="2">
    <citation type="submission" date="2025-08" db="UniProtKB">
        <authorList>
            <consortium name="Ensembl"/>
        </authorList>
    </citation>
    <scope>IDENTIFICATION</scope>
</reference>
<organism evidence="19 20">
    <name type="scientific">Pongo abelii</name>
    <name type="common">Sumatran orangutan</name>
    <name type="synonym">Pongo pygmaeus abelii</name>
    <dbReference type="NCBI Taxonomy" id="9601"/>
    <lineage>
        <taxon>Eukaryota</taxon>
        <taxon>Metazoa</taxon>
        <taxon>Chordata</taxon>
        <taxon>Craniata</taxon>
        <taxon>Vertebrata</taxon>
        <taxon>Euteleostomi</taxon>
        <taxon>Mammalia</taxon>
        <taxon>Eutheria</taxon>
        <taxon>Euarchontoglires</taxon>
        <taxon>Primates</taxon>
        <taxon>Haplorrhini</taxon>
        <taxon>Catarrhini</taxon>
        <taxon>Hominidae</taxon>
        <taxon>Pongo</taxon>
    </lineage>
</organism>
<dbReference type="InterPro" id="IPR006379">
    <property type="entry name" value="HAD-SF_hydro_IIB"/>
</dbReference>
<feature type="binding site" evidence="14">
    <location>
        <position position="409"/>
    </location>
    <ligand>
        <name>alpha-D-mannose 1-phosphate</name>
        <dbReference type="ChEBI" id="CHEBI:58409"/>
    </ligand>
</feature>
<accession>A0A2J8TWP5</accession>
<dbReference type="InterPro" id="IPR005002">
    <property type="entry name" value="PMM"/>
</dbReference>
<keyword evidence="7" id="KW-0645">Protease</keyword>
<feature type="binding site" evidence="14">
    <location>
        <position position="353"/>
    </location>
    <ligand>
        <name>alpha-D-mannose 1-phosphate</name>
        <dbReference type="ChEBI" id="CHEBI:58409"/>
    </ligand>
</feature>
<dbReference type="GO" id="GO:0008474">
    <property type="term" value="F:palmitoyl-(protein) hydrolase activity"/>
    <property type="evidence" value="ECO:0007669"/>
    <property type="project" value="UniProtKB-EC"/>
</dbReference>
<feature type="binding site" evidence="14">
    <location>
        <position position="371"/>
    </location>
    <ligand>
        <name>alpha-D-mannose 1-phosphate</name>
        <dbReference type="ChEBI" id="CHEBI:58409"/>
    </ligand>
</feature>
<feature type="compositionally biased region" description="Basic residues" evidence="17">
    <location>
        <begin position="174"/>
        <end position="184"/>
    </location>
</feature>
<dbReference type="UniPathway" id="UPA00126">
    <property type="reaction ID" value="UER00424"/>
</dbReference>
<dbReference type="SFLD" id="SFLDS00003">
    <property type="entry name" value="Haloacid_Dehalogenase"/>
    <property type="match status" value="1"/>
</dbReference>
<feature type="binding site" evidence="14">
    <location>
        <position position="411"/>
    </location>
    <ligand>
        <name>alpha-D-mannose 1-phosphate</name>
        <dbReference type="ChEBI" id="CHEBI:58409"/>
    </ligand>
</feature>
<feature type="domain" description="PPPDE" evidence="18">
    <location>
        <begin position="7"/>
        <end position="179"/>
    </location>
</feature>
<gene>
    <name evidence="19" type="primary">DESI1</name>
</gene>
<dbReference type="InParanoid" id="H2P4J9"/>
<dbReference type="GO" id="GO:0006013">
    <property type="term" value="P:mannose metabolic process"/>
    <property type="evidence" value="ECO:0007669"/>
    <property type="project" value="TreeGrafter"/>
</dbReference>
<dbReference type="InterPro" id="IPR043169">
    <property type="entry name" value="PMM_cap"/>
</dbReference>
<dbReference type="HOGENOM" id="CLU_065642_0_1_1"/>
<dbReference type="GO" id="GO:0006487">
    <property type="term" value="P:protein N-linked glycosylation"/>
    <property type="evidence" value="ECO:0007669"/>
    <property type="project" value="TreeGrafter"/>
</dbReference>
<evidence type="ECO:0000256" key="9">
    <source>
        <dbReference type="ARBA" id="ARBA00022801"/>
    </source>
</evidence>
<keyword evidence="6 16" id="KW-0963">Cytoplasm</keyword>
<keyword evidence="10 15" id="KW-0460">Magnesium</keyword>
<feature type="binding site" evidence="15">
    <location>
        <position position="242"/>
    </location>
    <ligand>
        <name>Mg(2+)</name>
        <dbReference type="ChEBI" id="CHEBI:18420"/>
        <label>1</label>
    </ligand>
</feature>
<dbReference type="GO" id="GO:0008233">
    <property type="term" value="F:peptidase activity"/>
    <property type="evidence" value="ECO:0007669"/>
    <property type="project" value="UniProtKB-KW"/>
</dbReference>
<comment type="function">
    <text evidence="16">Involved in the synthesis of the GDP-mannose and dolichol-phosphate-mannose required for a number of critical mannosyl transfer reactions.</text>
</comment>
<comment type="subcellular location">
    <subcellularLocation>
        <location evidence="1 16">Cytoplasm</location>
    </subcellularLocation>
</comment>
<dbReference type="InterPro" id="IPR023214">
    <property type="entry name" value="HAD_sf"/>
</dbReference>
<dbReference type="InterPro" id="IPR042266">
    <property type="entry name" value="PPPDE_sf"/>
</dbReference>
<dbReference type="CDD" id="cd02585">
    <property type="entry name" value="HAD_PMM"/>
    <property type="match status" value="1"/>
</dbReference>
<dbReference type="eggNOG" id="KOG3189">
    <property type="taxonomic scope" value="Eukaryota"/>
</dbReference>
<feature type="region of interest" description="Disordered" evidence="17">
    <location>
        <begin position="168"/>
        <end position="188"/>
    </location>
</feature>
<dbReference type="Pfam" id="PF05903">
    <property type="entry name" value="Peptidase_C97"/>
    <property type="match status" value="1"/>
</dbReference>
<evidence type="ECO:0000256" key="17">
    <source>
        <dbReference type="SAM" id="MobiDB-lite"/>
    </source>
</evidence>
<dbReference type="SFLD" id="SFLDF00445">
    <property type="entry name" value="alpha-phosphomannomutase"/>
    <property type="match status" value="1"/>
</dbReference>
<dbReference type="SUPFAM" id="SSF56784">
    <property type="entry name" value="HAD-like"/>
    <property type="match status" value="1"/>
</dbReference>
<dbReference type="Pfam" id="PF03332">
    <property type="entry name" value="PMM"/>
    <property type="match status" value="1"/>
</dbReference>
<dbReference type="Gene3D" id="3.30.1240.20">
    <property type="match status" value="1"/>
</dbReference>
<evidence type="ECO:0000256" key="10">
    <source>
        <dbReference type="ARBA" id="ARBA00022842"/>
    </source>
</evidence>
<dbReference type="PANTHER" id="PTHR10466:SF1">
    <property type="entry name" value="PHOSPHOMANNOMUTASE 1"/>
    <property type="match status" value="1"/>
</dbReference>
<feature type="binding site" evidence="15">
    <location>
        <position position="451"/>
    </location>
    <ligand>
        <name>Mg(2+)</name>
        <dbReference type="ChEBI" id="CHEBI:18420"/>
        <label>1</label>
    </ligand>
</feature>
<protein>
    <recommendedName>
        <fullName evidence="16">Phosphomannomutase</fullName>
        <ecNumber evidence="16">5.4.2.8</ecNumber>
    </recommendedName>
</protein>
<dbReference type="NCBIfam" id="TIGR01484">
    <property type="entry name" value="HAD-SF-IIB"/>
    <property type="match status" value="1"/>
</dbReference>
<dbReference type="Ensembl" id="ENSPPYT00000013790.2">
    <property type="protein sequence ID" value="ENSPPYP00000013251.2"/>
    <property type="gene ID" value="ENSPPYG00000011875.3"/>
</dbReference>
<comment type="catalytic activity">
    <reaction evidence="16">
        <text>alpha-D-mannose 1-phosphate = D-mannose 6-phosphate</text>
        <dbReference type="Rhea" id="RHEA:11140"/>
        <dbReference type="ChEBI" id="CHEBI:58409"/>
        <dbReference type="ChEBI" id="CHEBI:58735"/>
        <dbReference type="EC" id="5.4.2.8"/>
    </reaction>
</comment>
<dbReference type="FunCoup" id="H2P4J9">
    <property type="interactions" value="894"/>
</dbReference>
<dbReference type="GeneTree" id="ENSGT00390000002918"/>
<comment type="cofactor">
    <cofactor evidence="15">
        <name>Mg(2+)</name>
        <dbReference type="ChEBI" id="CHEBI:18420"/>
    </cofactor>
</comment>
<feature type="binding site" evidence="14">
    <location>
        <position position="407"/>
    </location>
    <ligand>
        <name>alpha-D-mannose 1-phosphate</name>
        <dbReference type="ChEBI" id="CHEBI:58409"/>
    </ligand>
</feature>
<dbReference type="Gene3D" id="3.40.50.1000">
    <property type="entry name" value="HAD superfamily/HAD-like"/>
    <property type="match status" value="1"/>
</dbReference>
<evidence type="ECO:0000256" key="13">
    <source>
        <dbReference type="PIRSR" id="PIRSR605002-1"/>
    </source>
</evidence>
<comment type="subunit">
    <text evidence="5 16">Homodimer.</text>
</comment>
<dbReference type="PROSITE" id="PS51858">
    <property type="entry name" value="PPPDE"/>
    <property type="match status" value="1"/>
</dbReference>
<dbReference type="Gene3D" id="3.90.1720.30">
    <property type="entry name" value="PPPDE domains"/>
    <property type="match status" value="1"/>
</dbReference>
<evidence type="ECO:0000256" key="15">
    <source>
        <dbReference type="PIRSR" id="PIRSR605002-3"/>
    </source>
</evidence>
<evidence type="ECO:0000256" key="6">
    <source>
        <dbReference type="ARBA" id="ARBA00022490"/>
    </source>
</evidence>
<evidence type="ECO:0000256" key="4">
    <source>
        <dbReference type="ARBA" id="ARBA00009736"/>
    </source>
</evidence>
<evidence type="ECO:0000256" key="16">
    <source>
        <dbReference type="RuleBase" id="RU361118"/>
    </source>
</evidence>
<feature type="binding site" evidence="14">
    <location>
        <position position="249"/>
    </location>
    <ligand>
        <name>alpha-D-mannose 1-phosphate</name>
        <dbReference type="ChEBI" id="CHEBI:58409"/>
    </ligand>
</feature>
<feature type="active site" description="Proton donor/acceptor" evidence="13">
    <location>
        <position position="242"/>
    </location>
</feature>
<dbReference type="PANTHER" id="PTHR10466">
    <property type="entry name" value="PHOSPHOMANNOMUTASE"/>
    <property type="match status" value="1"/>
</dbReference>
<dbReference type="EC" id="5.4.2.8" evidence="16"/>
<reference evidence="19" key="3">
    <citation type="submission" date="2025-09" db="UniProtKB">
        <authorList>
            <consortium name="Ensembl"/>
        </authorList>
    </citation>
    <scope>IDENTIFICATION</scope>
</reference>
<evidence type="ECO:0000256" key="7">
    <source>
        <dbReference type="ARBA" id="ARBA00022670"/>
    </source>
</evidence>
<accession>H2P4J9</accession>
<dbReference type="AlphaFoldDB" id="H2P4J9"/>